<dbReference type="AlphaFoldDB" id="A0A6V7H9C0"/>
<sequence>MEFWKHPVESISLSEQQSVRDDSTHHQGSDFVKRDLVHATPTRTTSSPAPPPPLSWLMIPTLLNPEDDFIQNRVSLHRKNYDADSFAVYSLSQWKQNHPEKPPMQ</sequence>
<evidence type="ECO:0000313" key="2">
    <source>
        <dbReference type="EMBL" id="CAD1476789.1"/>
    </source>
</evidence>
<protein>
    <submittedName>
        <fullName evidence="2">Uncharacterized protein</fullName>
    </submittedName>
</protein>
<dbReference type="OrthoDB" id="10569802at2759"/>
<comment type="caution">
    <text evidence="2">The sequence shown here is derived from an EMBL/GenBank/DDBJ whole genome shotgun (WGS) entry which is preliminary data.</text>
</comment>
<organism evidence="2 3">
    <name type="scientific">Heterotrigona itama</name>
    <dbReference type="NCBI Taxonomy" id="395501"/>
    <lineage>
        <taxon>Eukaryota</taxon>
        <taxon>Metazoa</taxon>
        <taxon>Ecdysozoa</taxon>
        <taxon>Arthropoda</taxon>
        <taxon>Hexapoda</taxon>
        <taxon>Insecta</taxon>
        <taxon>Pterygota</taxon>
        <taxon>Neoptera</taxon>
        <taxon>Endopterygota</taxon>
        <taxon>Hymenoptera</taxon>
        <taxon>Apocrita</taxon>
        <taxon>Aculeata</taxon>
        <taxon>Apoidea</taxon>
        <taxon>Anthophila</taxon>
        <taxon>Apidae</taxon>
        <taxon>Heterotrigona</taxon>
    </lineage>
</organism>
<accession>A0A6V7H9C0</accession>
<dbReference type="Proteomes" id="UP000752696">
    <property type="component" value="Unassembled WGS sequence"/>
</dbReference>
<feature type="region of interest" description="Disordered" evidence="1">
    <location>
        <begin position="1"/>
        <end position="53"/>
    </location>
</feature>
<keyword evidence="3" id="KW-1185">Reference proteome</keyword>
<feature type="compositionally biased region" description="Basic and acidic residues" evidence="1">
    <location>
        <begin position="18"/>
        <end position="37"/>
    </location>
</feature>
<evidence type="ECO:0000313" key="3">
    <source>
        <dbReference type="Proteomes" id="UP000752696"/>
    </source>
</evidence>
<reference evidence="2" key="1">
    <citation type="submission" date="2020-07" db="EMBL/GenBank/DDBJ databases">
        <authorList>
            <person name="Nazaruddin N."/>
        </authorList>
    </citation>
    <scope>NUCLEOTIDE SEQUENCE</scope>
</reference>
<proteinExistence type="predicted"/>
<gene>
    <name evidence="2" type="ORF">MHI_LOCUS688506</name>
</gene>
<name>A0A6V7H9C0_9HYME</name>
<feature type="non-terminal residue" evidence="2">
    <location>
        <position position="1"/>
    </location>
</feature>
<dbReference type="EMBL" id="CAJDYZ010009591">
    <property type="protein sequence ID" value="CAD1476789.1"/>
    <property type="molecule type" value="Genomic_DNA"/>
</dbReference>
<evidence type="ECO:0000256" key="1">
    <source>
        <dbReference type="SAM" id="MobiDB-lite"/>
    </source>
</evidence>